<evidence type="ECO:0000313" key="1">
    <source>
        <dbReference type="EMBL" id="CAB4013695.1"/>
    </source>
</evidence>
<name>A0A6S7I4M3_PARCT</name>
<proteinExistence type="predicted"/>
<sequence>MEIACRVYVEAIDADENDETPVLTIFADVLQKNLKSTNVIALTEDEISEKLLELENIRLVFESDNIVTVCTF</sequence>
<accession>A0A6S7I4M3</accession>
<gene>
    <name evidence="1" type="ORF">PACLA_8A010316</name>
</gene>
<evidence type="ECO:0000313" key="2">
    <source>
        <dbReference type="Proteomes" id="UP001152795"/>
    </source>
</evidence>
<dbReference type="Proteomes" id="UP001152795">
    <property type="component" value="Unassembled WGS sequence"/>
</dbReference>
<comment type="caution">
    <text evidence="1">The sequence shown here is derived from an EMBL/GenBank/DDBJ whole genome shotgun (WGS) entry which is preliminary data.</text>
</comment>
<protein>
    <submittedName>
        <fullName evidence="1">Uncharacterized protein</fullName>
    </submittedName>
</protein>
<dbReference type="AlphaFoldDB" id="A0A6S7I4M3"/>
<dbReference type="EMBL" id="CACRXK020007986">
    <property type="protein sequence ID" value="CAB4013695.1"/>
    <property type="molecule type" value="Genomic_DNA"/>
</dbReference>
<reference evidence="1" key="1">
    <citation type="submission" date="2020-04" db="EMBL/GenBank/DDBJ databases">
        <authorList>
            <person name="Alioto T."/>
            <person name="Alioto T."/>
            <person name="Gomez Garrido J."/>
        </authorList>
    </citation>
    <scope>NUCLEOTIDE SEQUENCE</scope>
    <source>
        <strain evidence="1">A484AB</strain>
    </source>
</reference>
<organism evidence="1 2">
    <name type="scientific">Paramuricea clavata</name>
    <name type="common">Red gorgonian</name>
    <name type="synonym">Violescent sea-whip</name>
    <dbReference type="NCBI Taxonomy" id="317549"/>
    <lineage>
        <taxon>Eukaryota</taxon>
        <taxon>Metazoa</taxon>
        <taxon>Cnidaria</taxon>
        <taxon>Anthozoa</taxon>
        <taxon>Octocorallia</taxon>
        <taxon>Malacalcyonacea</taxon>
        <taxon>Plexauridae</taxon>
        <taxon>Paramuricea</taxon>
    </lineage>
</organism>
<keyword evidence="2" id="KW-1185">Reference proteome</keyword>